<dbReference type="GO" id="GO:0008270">
    <property type="term" value="F:zinc ion binding"/>
    <property type="evidence" value="ECO:0007669"/>
    <property type="project" value="UniProtKB-KW"/>
</dbReference>
<dbReference type="PANTHER" id="PTHR15507">
    <property type="entry name" value="ZINC FINGER PROTEIN RLF"/>
    <property type="match status" value="1"/>
</dbReference>
<name>A0A4W6BSX8_LATCA</name>
<proteinExistence type="predicted"/>
<accession>A0A4W6BSX8</accession>
<dbReference type="GO" id="GO:0005634">
    <property type="term" value="C:nucleus"/>
    <property type="evidence" value="ECO:0007669"/>
    <property type="project" value="UniProtKB-SubCell"/>
</dbReference>
<sequence length="136" mass="15687">MADEEADQDRSPENGISETIWELRQRLQELQEIVVRESDDSSVQSSSEYCQEFCRTLLEYAGRWKIEEEPLPLVEVYIVALLSYAQASPYLSLQCENVPLVVERLSLSFVELLLSLKEDVPGSLWKEFKSSVQVKR</sequence>
<evidence type="ECO:0000313" key="2">
    <source>
        <dbReference type="Proteomes" id="UP000314980"/>
    </source>
</evidence>
<dbReference type="AlphaFoldDB" id="A0A4W6BSX8"/>
<dbReference type="GO" id="GO:0003677">
    <property type="term" value="F:DNA binding"/>
    <property type="evidence" value="ECO:0007669"/>
    <property type="project" value="UniProtKB-KW"/>
</dbReference>
<dbReference type="GeneTree" id="ENSGT00950000183034"/>
<protein>
    <recommendedName>
        <fullName evidence="3">Zinc finger protein 292a</fullName>
    </recommendedName>
</protein>
<dbReference type="Ensembl" id="ENSLCAT00010004387.1">
    <property type="protein sequence ID" value="ENSLCAP00010004278.1"/>
    <property type="gene ID" value="ENSLCAG00010002184.1"/>
</dbReference>
<organism evidence="1 2">
    <name type="scientific">Lates calcarifer</name>
    <name type="common">Barramundi</name>
    <name type="synonym">Holocentrus calcarifer</name>
    <dbReference type="NCBI Taxonomy" id="8187"/>
    <lineage>
        <taxon>Eukaryota</taxon>
        <taxon>Metazoa</taxon>
        <taxon>Chordata</taxon>
        <taxon>Craniata</taxon>
        <taxon>Vertebrata</taxon>
        <taxon>Euteleostomi</taxon>
        <taxon>Actinopterygii</taxon>
        <taxon>Neopterygii</taxon>
        <taxon>Teleostei</taxon>
        <taxon>Neoteleostei</taxon>
        <taxon>Acanthomorphata</taxon>
        <taxon>Carangaria</taxon>
        <taxon>Carangaria incertae sedis</taxon>
        <taxon>Centropomidae</taxon>
        <taxon>Lates</taxon>
    </lineage>
</organism>
<dbReference type="InterPro" id="IPR052251">
    <property type="entry name" value="GH-ZnFinger_Regulators"/>
</dbReference>
<dbReference type="GO" id="GO:0000981">
    <property type="term" value="F:DNA-binding transcription factor activity, RNA polymerase II-specific"/>
    <property type="evidence" value="ECO:0007669"/>
    <property type="project" value="TreeGrafter"/>
</dbReference>
<dbReference type="Proteomes" id="UP000314980">
    <property type="component" value="Unassembled WGS sequence"/>
</dbReference>
<dbReference type="PANTHER" id="PTHR15507:SF14">
    <property type="entry name" value="ZINC FINGER PROTEIN 292"/>
    <property type="match status" value="1"/>
</dbReference>
<evidence type="ECO:0008006" key="3">
    <source>
        <dbReference type="Google" id="ProtNLM"/>
    </source>
</evidence>
<reference evidence="1" key="2">
    <citation type="submission" date="2025-08" db="UniProtKB">
        <authorList>
            <consortium name="Ensembl"/>
        </authorList>
    </citation>
    <scope>IDENTIFICATION</scope>
</reference>
<dbReference type="InParanoid" id="A0A4W6BSX8"/>
<keyword evidence="2" id="KW-1185">Reference proteome</keyword>
<reference evidence="2" key="1">
    <citation type="submission" date="2015-09" db="EMBL/GenBank/DDBJ databases">
        <authorList>
            <person name="Sai Rama Sridatta P."/>
        </authorList>
    </citation>
    <scope>NUCLEOTIDE SEQUENCE [LARGE SCALE GENOMIC DNA]</scope>
</reference>
<evidence type="ECO:0000313" key="1">
    <source>
        <dbReference type="Ensembl" id="ENSLCAP00010004278.1"/>
    </source>
</evidence>
<dbReference type="STRING" id="8187.ENSLCAP00010004278"/>
<reference evidence="1" key="3">
    <citation type="submission" date="2025-09" db="UniProtKB">
        <authorList>
            <consortium name="Ensembl"/>
        </authorList>
    </citation>
    <scope>IDENTIFICATION</scope>
</reference>